<protein>
    <recommendedName>
        <fullName evidence="3">Fungal-specific transcription factor domain-containing protein</fullName>
    </recommendedName>
</protein>
<reference evidence="1 2" key="1">
    <citation type="submission" date="2016-10" db="EMBL/GenBank/DDBJ databases">
        <title>Draft genome sequence of Coniochaeta ligniaria NRRL30616, a lignocellulolytic fungus for bioabatement of inhibitors in plant biomass hydrolysates.</title>
        <authorList>
            <consortium name="DOE Joint Genome Institute"/>
            <person name="Jimenez D.J."/>
            <person name="Hector R.E."/>
            <person name="Riley R."/>
            <person name="Sun H."/>
            <person name="Grigoriev I.V."/>
            <person name="Van Elsas J.D."/>
            <person name="Nichols N.N."/>
        </authorList>
    </citation>
    <scope>NUCLEOTIDE SEQUENCE [LARGE SCALE GENOMIC DNA]</scope>
    <source>
        <strain evidence="1 2">NRRL 30616</strain>
    </source>
</reference>
<dbReference type="STRING" id="1408157.A0A1J7IP82"/>
<name>A0A1J7IP82_9PEZI</name>
<evidence type="ECO:0000313" key="2">
    <source>
        <dbReference type="Proteomes" id="UP000182658"/>
    </source>
</evidence>
<proteinExistence type="predicted"/>
<dbReference type="InParanoid" id="A0A1J7IP82"/>
<accession>A0A1J7IP82</accession>
<dbReference type="PANTHER" id="PTHR37540:SF9">
    <property type="entry name" value="ZN(2)-C6 FUNGAL-TYPE DOMAIN-CONTAINING PROTEIN"/>
    <property type="match status" value="1"/>
</dbReference>
<dbReference type="Proteomes" id="UP000182658">
    <property type="component" value="Unassembled WGS sequence"/>
</dbReference>
<sequence>MPFQFIDNSAIDRRSRKLIRSHVMKGINKGRTISRPSKKQPIRQRVTPVTPDTELFDYTCISGPSSVVEQISGPSMLSSIATPVGRRFSSVRLPIELGPYARSRLTQFLQLVDESLYPPEFCYQPDYATSVYVEFMSIDAAFLHCTIALSTSFIDLFLGNQEVISRSAIPPEALMHIAHAFRLTNGKLSSHEALNNHTLAAVVCLSLHEQLLRDYTTGRIHLAGLAKIVGLRGGLLQLPRELAQKICRCDIDVALHDGTPPLLRYPGLSGDQVYATFGSTRKHSRLADLHPDSALGCIAADISTVADFLNSETRHRKLDPLTYQDLVVDLGYRLLEYRPPCGDESLDTLHEALHLALTAFMTTFIMHFGHQRQIRFDSLSIRLKDALHKPWTSEPANRPFLLWALVVGGISEFDLGDYDWLLPEIRRAADGLGIYDWESVRVVMLQYPWVKVLHDDQAKRLWGSASSF</sequence>
<evidence type="ECO:0000313" key="1">
    <source>
        <dbReference type="EMBL" id="OIW29181.1"/>
    </source>
</evidence>
<dbReference type="PANTHER" id="PTHR37540">
    <property type="entry name" value="TRANSCRIPTION FACTOR (ACR-2), PUTATIVE-RELATED-RELATED"/>
    <property type="match status" value="1"/>
</dbReference>
<dbReference type="AlphaFoldDB" id="A0A1J7IP82"/>
<organism evidence="1 2">
    <name type="scientific">Coniochaeta ligniaria NRRL 30616</name>
    <dbReference type="NCBI Taxonomy" id="1408157"/>
    <lineage>
        <taxon>Eukaryota</taxon>
        <taxon>Fungi</taxon>
        <taxon>Dikarya</taxon>
        <taxon>Ascomycota</taxon>
        <taxon>Pezizomycotina</taxon>
        <taxon>Sordariomycetes</taxon>
        <taxon>Sordariomycetidae</taxon>
        <taxon>Coniochaetales</taxon>
        <taxon>Coniochaetaceae</taxon>
        <taxon>Coniochaeta</taxon>
    </lineage>
</organism>
<dbReference type="EMBL" id="KV875098">
    <property type="protein sequence ID" value="OIW29181.1"/>
    <property type="molecule type" value="Genomic_DNA"/>
</dbReference>
<dbReference type="OrthoDB" id="4158087at2759"/>
<evidence type="ECO:0008006" key="3">
    <source>
        <dbReference type="Google" id="ProtNLM"/>
    </source>
</evidence>
<keyword evidence="2" id="KW-1185">Reference proteome</keyword>
<gene>
    <name evidence="1" type="ORF">CONLIGDRAFT_670859</name>
</gene>